<dbReference type="Proteomes" id="UP000328092">
    <property type="component" value="Unassembled WGS sequence"/>
</dbReference>
<dbReference type="Gene3D" id="2.40.30.170">
    <property type="match status" value="1"/>
</dbReference>
<feature type="region of interest" description="Disordered" evidence="2">
    <location>
        <begin position="401"/>
        <end position="421"/>
    </location>
</feature>
<evidence type="ECO:0000313" key="8">
    <source>
        <dbReference type="Proteomes" id="UP000328092"/>
    </source>
</evidence>
<feature type="compositionally biased region" description="Low complexity" evidence="2">
    <location>
        <begin position="44"/>
        <end position="56"/>
    </location>
</feature>
<feature type="domain" description="Multidrug resistance protein MdtA-like barrel-sandwich hybrid" evidence="5">
    <location>
        <begin position="107"/>
        <end position="300"/>
    </location>
</feature>
<dbReference type="SUPFAM" id="SSF111369">
    <property type="entry name" value="HlyD-like secretion proteins"/>
    <property type="match status" value="2"/>
</dbReference>
<dbReference type="PANTHER" id="PTHR30386:SF24">
    <property type="entry name" value="MULTIDRUG RESISTANCE EFFLUX PUMP"/>
    <property type="match status" value="1"/>
</dbReference>
<keyword evidence="8" id="KW-1185">Reference proteome</keyword>
<dbReference type="PANTHER" id="PTHR30386">
    <property type="entry name" value="MEMBRANE FUSION SUBUNIT OF EMRAB-TOLC MULTIDRUG EFFLUX PUMP"/>
    <property type="match status" value="1"/>
</dbReference>
<reference evidence="7" key="1">
    <citation type="submission" date="2019-02" db="EMBL/GenBank/DDBJ databases">
        <authorList>
            <person name="Pothier F.J."/>
        </authorList>
    </citation>
    <scope>NUCLEOTIDE SEQUENCE</scope>
    <source>
        <strain evidence="7">CI-1B</strain>
    </source>
</reference>
<dbReference type="InterPro" id="IPR058624">
    <property type="entry name" value="MdtA-like_HH"/>
</dbReference>
<dbReference type="InterPro" id="IPR058792">
    <property type="entry name" value="Beta-barrel_RND_2"/>
</dbReference>
<keyword evidence="3" id="KW-0472">Membrane</keyword>
<name>A0A508TU32_9BRAD</name>
<feature type="domain" description="CusB-like beta-barrel" evidence="6">
    <location>
        <begin position="305"/>
        <end position="348"/>
    </location>
</feature>
<sequence length="421" mass="44819">MAAARDQAARIVRSGPEMAEGEVARDASTADEAKRPAEAPPASAPEQPAAAPAKTAAPKSGKRKFVMLGVVGLLALAAASYATYYLLVGRFYVSTDDAYVRANNSMLGARVAGHIAAILPGDNAVVRAGDVIFRIDDGDYRIAVDAARTRIATQEATIERIGRQVLAAESSVEQAQAQLTSAEAGLKRADLDFDRQQALNTKGFASRATYEVSEAGRDQGAAAVRSAKAAYDAAKSNVEVTKAQQAEARAQLAELRTQLARAERDLEFTKVRAPVDGTFSNRMVNTGDYINVGQRLGNVVPLEGVYIDANYKETQLKRIRPGQHVTIKVDAYGFRKFSGIVDSISPAAGSVFTLLPPDNATGNFTKIVQRLPVRIRVPASVAKQGLLRAGMSVYTTVDTREGAADADSETDLDAPMAIHPQ</sequence>
<feature type="domain" description="Multidrug resistance protein MdtA-like alpha-helical hairpin" evidence="4">
    <location>
        <begin position="173"/>
        <end position="239"/>
    </location>
</feature>
<feature type="region of interest" description="Disordered" evidence="2">
    <location>
        <begin position="1"/>
        <end position="56"/>
    </location>
</feature>
<dbReference type="InterPro" id="IPR058625">
    <property type="entry name" value="MdtA-like_BSH"/>
</dbReference>
<evidence type="ECO:0000259" key="4">
    <source>
        <dbReference type="Pfam" id="PF25876"/>
    </source>
</evidence>
<evidence type="ECO:0000313" key="7">
    <source>
        <dbReference type="EMBL" id="VIO77861.1"/>
    </source>
</evidence>
<dbReference type="OrthoDB" id="9811754at2"/>
<feature type="coiled-coil region" evidence="1">
    <location>
        <begin position="158"/>
        <end position="192"/>
    </location>
</feature>
<keyword evidence="1" id="KW-0175">Coiled coil</keyword>
<dbReference type="Pfam" id="PF25917">
    <property type="entry name" value="BSH_RND"/>
    <property type="match status" value="1"/>
</dbReference>
<dbReference type="AlphaFoldDB" id="A0A508TU32"/>
<dbReference type="Gene3D" id="1.10.287.470">
    <property type="entry name" value="Helix hairpin bin"/>
    <property type="match status" value="2"/>
</dbReference>
<comment type="caution">
    <text evidence="7">The sequence shown here is derived from an EMBL/GenBank/DDBJ whole genome shotgun (WGS) entry which is preliminary data.</text>
</comment>
<dbReference type="GO" id="GO:0055085">
    <property type="term" value="P:transmembrane transport"/>
    <property type="evidence" value="ECO:0007669"/>
    <property type="project" value="InterPro"/>
</dbReference>
<evidence type="ECO:0000259" key="6">
    <source>
        <dbReference type="Pfam" id="PF25954"/>
    </source>
</evidence>
<gene>
    <name evidence="7" type="primary">emrA_2</name>
    <name evidence="7" type="ORF">CI1B_70430</name>
</gene>
<protein>
    <submittedName>
        <fullName evidence="7">Multidrug export protein EmrA</fullName>
    </submittedName>
</protein>
<feature type="transmembrane region" description="Helical" evidence="3">
    <location>
        <begin position="65"/>
        <end position="87"/>
    </location>
</feature>
<dbReference type="Gene3D" id="2.40.50.100">
    <property type="match status" value="1"/>
</dbReference>
<organism evidence="7 8">
    <name type="scientific">Bradyrhizobium ivorense</name>
    <dbReference type="NCBI Taxonomy" id="2511166"/>
    <lineage>
        <taxon>Bacteria</taxon>
        <taxon>Pseudomonadati</taxon>
        <taxon>Pseudomonadota</taxon>
        <taxon>Alphaproteobacteria</taxon>
        <taxon>Hyphomicrobiales</taxon>
        <taxon>Nitrobacteraceae</taxon>
        <taxon>Bradyrhizobium</taxon>
    </lineage>
</organism>
<dbReference type="Pfam" id="PF25876">
    <property type="entry name" value="HH_MFP_RND"/>
    <property type="match status" value="1"/>
</dbReference>
<accession>A0A508TU32</accession>
<proteinExistence type="predicted"/>
<evidence type="ECO:0000256" key="1">
    <source>
        <dbReference type="SAM" id="Coils"/>
    </source>
</evidence>
<evidence type="ECO:0000256" key="2">
    <source>
        <dbReference type="SAM" id="MobiDB-lite"/>
    </source>
</evidence>
<dbReference type="EMBL" id="CAADFC020000029">
    <property type="protein sequence ID" value="VIO77861.1"/>
    <property type="molecule type" value="Genomic_DNA"/>
</dbReference>
<keyword evidence="3" id="KW-0812">Transmembrane</keyword>
<dbReference type="Pfam" id="PF25954">
    <property type="entry name" value="Beta-barrel_RND_2"/>
    <property type="match status" value="1"/>
</dbReference>
<evidence type="ECO:0000256" key="3">
    <source>
        <dbReference type="SAM" id="Phobius"/>
    </source>
</evidence>
<feature type="coiled-coil region" evidence="1">
    <location>
        <begin position="231"/>
        <end position="272"/>
    </location>
</feature>
<evidence type="ECO:0000259" key="5">
    <source>
        <dbReference type="Pfam" id="PF25917"/>
    </source>
</evidence>
<keyword evidence="3" id="KW-1133">Transmembrane helix</keyword>
<dbReference type="InterPro" id="IPR050739">
    <property type="entry name" value="MFP"/>
</dbReference>